<reference evidence="3" key="1">
    <citation type="submission" date="2017-05" db="EMBL/GenBank/DDBJ databases">
        <authorList>
            <person name="Song R."/>
            <person name="Chenine A.L."/>
            <person name="Ruprecht R.M."/>
        </authorList>
    </citation>
    <scope>NUCLEOTIDE SEQUENCE [LARGE SCALE GENOMIC DNA]</scope>
</reference>
<feature type="compositionally biased region" description="Basic residues" evidence="1">
    <location>
        <begin position="42"/>
        <end position="55"/>
    </location>
</feature>
<dbReference type="EMBL" id="LT854253">
    <property type="protein sequence ID" value="SMR43402.1"/>
    <property type="molecule type" value="Genomic_DNA"/>
</dbReference>
<evidence type="ECO:0000313" key="3">
    <source>
        <dbReference type="Proteomes" id="UP000245764"/>
    </source>
</evidence>
<evidence type="ECO:0000313" key="2">
    <source>
        <dbReference type="EMBL" id="SMR43402.1"/>
    </source>
</evidence>
<dbReference type="Proteomes" id="UP000245764">
    <property type="component" value="Chromosome 1"/>
</dbReference>
<name>A0A2H1FQ13_ZYMTR</name>
<feature type="region of interest" description="Disordered" evidence="1">
    <location>
        <begin position="1"/>
        <end position="67"/>
    </location>
</feature>
<accession>A0A2H1FQ13</accession>
<dbReference type="AlphaFoldDB" id="A0A2H1FQ13"/>
<protein>
    <submittedName>
        <fullName evidence="2">Uncharacterized protein</fullName>
    </submittedName>
</protein>
<sequence length="347" mass="39446">MRRFTNKLRNLFQRDHRPMASTEDNPRNNSHDSRRFSDKLKRLFRSKRKPIHSPHHPSPEYKAPNGMTKYRLQDLTLPRFPYEYDPNKPLAWHTSRPPTPEGTILNQWNQAPTWSALLDLNRAFLRGQIPITPYAHLLHLSDMAPCIASLLMLHKYGLLTLSAQPSSPGHPVYGLCRPAQDRVQEYAWEQDQLLSFLTFIVPGRPDNSACTAGQVSGFLDILLTHPDVYAHVMRSEGAWDQLDRPCGRVDVKARSSFPGFWGTHVARVARTKEGIEGAEVRHLRCFSLEDHKVLWWLSCDAFEKNEPVLVRVLARREEEGDLMGLVGEAARRAGMGVVFGEGEGQGG</sequence>
<evidence type="ECO:0000256" key="1">
    <source>
        <dbReference type="SAM" id="MobiDB-lite"/>
    </source>
</evidence>
<organism evidence="2 3">
    <name type="scientific">Zymoseptoria tritici ST99CH_1E4</name>
    <dbReference type="NCBI Taxonomy" id="1276532"/>
    <lineage>
        <taxon>Eukaryota</taxon>
        <taxon>Fungi</taxon>
        <taxon>Dikarya</taxon>
        <taxon>Ascomycota</taxon>
        <taxon>Pezizomycotina</taxon>
        <taxon>Dothideomycetes</taxon>
        <taxon>Dothideomycetidae</taxon>
        <taxon>Mycosphaerellales</taxon>
        <taxon>Mycosphaerellaceae</taxon>
        <taxon>Zymoseptoria</taxon>
    </lineage>
</organism>
<gene>
    <name evidence="2" type="ORF">ZT1E4_G2180</name>
</gene>
<proteinExistence type="predicted"/>
<feature type="compositionally biased region" description="Basic and acidic residues" evidence="1">
    <location>
        <begin position="12"/>
        <end position="41"/>
    </location>
</feature>